<accession>B4QYX6</accession>
<protein>
    <submittedName>
        <fullName evidence="2">GD19896</fullName>
    </submittedName>
</protein>
<dbReference type="Proteomes" id="UP000000304">
    <property type="component" value="Chromosome 3R"/>
</dbReference>
<name>B4QYX6_DROSI</name>
<keyword evidence="3" id="KW-1185">Reference proteome</keyword>
<proteinExistence type="predicted"/>
<organism evidence="2 3">
    <name type="scientific">Drosophila simulans</name>
    <name type="common">Fruit fly</name>
    <dbReference type="NCBI Taxonomy" id="7240"/>
    <lineage>
        <taxon>Eukaryota</taxon>
        <taxon>Metazoa</taxon>
        <taxon>Ecdysozoa</taxon>
        <taxon>Arthropoda</taxon>
        <taxon>Hexapoda</taxon>
        <taxon>Insecta</taxon>
        <taxon>Pterygota</taxon>
        <taxon>Neoptera</taxon>
        <taxon>Endopterygota</taxon>
        <taxon>Diptera</taxon>
        <taxon>Brachycera</taxon>
        <taxon>Muscomorpha</taxon>
        <taxon>Ephydroidea</taxon>
        <taxon>Drosophilidae</taxon>
        <taxon>Drosophila</taxon>
        <taxon>Sophophora</taxon>
    </lineage>
</organism>
<gene>
    <name evidence="2" type="primary">Dsim\GD19896</name>
    <name evidence="2" type="ORF">Dsim_GD19896</name>
</gene>
<feature type="chain" id="PRO_5002824689" evidence="1">
    <location>
        <begin position="23"/>
        <end position="108"/>
    </location>
</feature>
<feature type="signal peptide" evidence="1">
    <location>
        <begin position="1"/>
        <end position="22"/>
    </location>
</feature>
<dbReference type="AlphaFoldDB" id="B4QYX6"/>
<keyword evidence="1" id="KW-0732">Signal</keyword>
<sequence length="108" mass="12526">MQPPQQSWGWVTIFIAISLIRIRNPLPYRGLTLCHSTYLDPIIVVLASRYRFHCGNTVGNGYLNWPGPPAQQQISMYTKRFLLSGLSSLLLLLHRERWGNLMIRRNEC</sequence>
<evidence type="ECO:0000256" key="1">
    <source>
        <dbReference type="SAM" id="SignalP"/>
    </source>
</evidence>
<dbReference type="EMBL" id="CM000364">
    <property type="protein sequence ID" value="EDX11916.1"/>
    <property type="molecule type" value="Genomic_DNA"/>
</dbReference>
<reference evidence="2 3" key="1">
    <citation type="journal article" date="2007" name="Nature">
        <title>Evolution of genes and genomes on the Drosophila phylogeny.</title>
        <authorList>
            <consortium name="Drosophila 12 Genomes Consortium"/>
            <person name="Clark A.G."/>
            <person name="Eisen M.B."/>
            <person name="Smith D.R."/>
            <person name="Bergman C.M."/>
            <person name="Oliver B."/>
            <person name="Markow T.A."/>
            <person name="Kaufman T.C."/>
            <person name="Kellis M."/>
            <person name="Gelbart W."/>
            <person name="Iyer V.N."/>
            <person name="Pollard D.A."/>
            <person name="Sackton T.B."/>
            <person name="Larracuente A.M."/>
            <person name="Singh N.D."/>
            <person name="Abad J.P."/>
            <person name="Abt D.N."/>
            <person name="Adryan B."/>
            <person name="Aguade M."/>
            <person name="Akashi H."/>
            <person name="Anderson W.W."/>
            <person name="Aquadro C.F."/>
            <person name="Ardell D.H."/>
            <person name="Arguello R."/>
            <person name="Artieri C.G."/>
            <person name="Barbash D.A."/>
            <person name="Barker D."/>
            <person name="Barsanti P."/>
            <person name="Batterham P."/>
            <person name="Batzoglou S."/>
            <person name="Begun D."/>
            <person name="Bhutkar A."/>
            <person name="Blanco E."/>
            <person name="Bosak S.A."/>
            <person name="Bradley R.K."/>
            <person name="Brand A.D."/>
            <person name="Brent M.R."/>
            <person name="Brooks A.N."/>
            <person name="Brown R.H."/>
            <person name="Butlin R.K."/>
            <person name="Caggese C."/>
            <person name="Calvi B.R."/>
            <person name="Bernardo de Carvalho A."/>
            <person name="Caspi A."/>
            <person name="Castrezana S."/>
            <person name="Celniker S.E."/>
            <person name="Chang J.L."/>
            <person name="Chapple C."/>
            <person name="Chatterji S."/>
            <person name="Chinwalla A."/>
            <person name="Civetta A."/>
            <person name="Clifton S.W."/>
            <person name="Comeron J.M."/>
            <person name="Costello J.C."/>
            <person name="Coyne J.A."/>
            <person name="Daub J."/>
            <person name="David R.G."/>
            <person name="Delcher A.L."/>
            <person name="Delehaunty K."/>
            <person name="Do C.B."/>
            <person name="Ebling H."/>
            <person name="Edwards K."/>
            <person name="Eickbush T."/>
            <person name="Evans J.D."/>
            <person name="Filipski A."/>
            <person name="Findeiss S."/>
            <person name="Freyhult E."/>
            <person name="Fulton L."/>
            <person name="Fulton R."/>
            <person name="Garcia A.C."/>
            <person name="Gardiner A."/>
            <person name="Garfield D.A."/>
            <person name="Garvin B.E."/>
            <person name="Gibson G."/>
            <person name="Gilbert D."/>
            <person name="Gnerre S."/>
            <person name="Godfrey J."/>
            <person name="Good R."/>
            <person name="Gotea V."/>
            <person name="Gravely B."/>
            <person name="Greenberg A.J."/>
            <person name="Griffiths-Jones S."/>
            <person name="Gross S."/>
            <person name="Guigo R."/>
            <person name="Gustafson E.A."/>
            <person name="Haerty W."/>
            <person name="Hahn M.W."/>
            <person name="Halligan D.L."/>
            <person name="Halpern A.L."/>
            <person name="Halter G.M."/>
            <person name="Han M.V."/>
            <person name="Heger A."/>
            <person name="Hillier L."/>
            <person name="Hinrichs A.S."/>
            <person name="Holmes I."/>
            <person name="Hoskins R.A."/>
            <person name="Hubisz M.J."/>
            <person name="Hultmark D."/>
            <person name="Huntley M.A."/>
            <person name="Jaffe D.B."/>
            <person name="Jagadeeshan S."/>
            <person name="Jeck W.R."/>
            <person name="Johnson J."/>
            <person name="Jones C.D."/>
            <person name="Jordan W.C."/>
            <person name="Karpen G.H."/>
            <person name="Kataoka E."/>
            <person name="Keightley P.D."/>
            <person name="Kheradpour P."/>
            <person name="Kirkness E.F."/>
            <person name="Koerich L.B."/>
            <person name="Kristiansen K."/>
            <person name="Kudrna D."/>
            <person name="Kulathinal R.J."/>
            <person name="Kumar S."/>
            <person name="Kwok R."/>
            <person name="Lander E."/>
            <person name="Langley C.H."/>
            <person name="Lapoint R."/>
            <person name="Lazzaro B.P."/>
            <person name="Lee S.J."/>
            <person name="Levesque L."/>
            <person name="Li R."/>
            <person name="Lin C.F."/>
            <person name="Lin M.F."/>
            <person name="Lindblad-Toh K."/>
            <person name="Llopart A."/>
            <person name="Long M."/>
            <person name="Low L."/>
            <person name="Lozovsky E."/>
            <person name="Lu J."/>
            <person name="Luo M."/>
            <person name="Machado C.A."/>
            <person name="Makalowski W."/>
            <person name="Marzo M."/>
            <person name="Matsuda M."/>
            <person name="Matzkin L."/>
            <person name="McAllister B."/>
            <person name="McBride C.S."/>
            <person name="McKernan B."/>
            <person name="McKernan K."/>
            <person name="Mendez-Lago M."/>
            <person name="Minx P."/>
            <person name="Mollenhauer M.U."/>
            <person name="Montooth K."/>
            <person name="Mount S.M."/>
            <person name="Mu X."/>
            <person name="Myers E."/>
            <person name="Negre B."/>
            <person name="Newfeld S."/>
            <person name="Nielsen R."/>
            <person name="Noor M.A."/>
            <person name="O'Grady P."/>
            <person name="Pachter L."/>
            <person name="Papaceit M."/>
            <person name="Parisi M.J."/>
            <person name="Parisi M."/>
            <person name="Parts L."/>
            <person name="Pedersen J.S."/>
            <person name="Pesole G."/>
            <person name="Phillippy A.M."/>
            <person name="Ponting C.P."/>
            <person name="Pop M."/>
            <person name="Porcelli D."/>
            <person name="Powell J.R."/>
            <person name="Prohaska S."/>
            <person name="Pruitt K."/>
            <person name="Puig M."/>
            <person name="Quesneville H."/>
            <person name="Ram K.R."/>
            <person name="Rand D."/>
            <person name="Rasmussen M.D."/>
            <person name="Reed L.K."/>
            <person name="Reenan R."/>
            <person name="Reily A."/>
            <person name="Remington K.A."/>
            <person name="Rieger T.T."/>
            <person name="Ritchie M.G."/>
            <person name="Robin C."/>
            <person name="Rogers Y.H."/>
            <person name="Rohde C."/>
            <person name="Rozas J."/>
            <person name="Rubenfield M.J."/>
            <person name="Ruiz A."/>
            <person name="Russo S."/>
            <person name="Salzberg S.L."/>
            <person name="Sanchez-Gracia A."/>
            <person name="Saranga D.J."/>
            <person name="Sato H."/>
            <person name="Schaeffer S.W."/>
            <person name="Schatz M.C."/>
            <person name="Schlenke T."/>
            <person name="Schwartz R."/>
            <person name="Segarra C."/>
            <person name="Singh R.S."/>
            <person name="Sirot L."/>
            <person name="Sirota M."/>
            <person name="Sisneros N.B."/>
            <person name="Smith C.D."/>
            <person name="Smith T.F."/>
            <person name="Spieth J."/>
            <person name="Stage D.E."/>
            <person name="Stark A."/>
            <person name="Stephan W."/>
            <person name="Strausberg R.L."/>
            <person name="Strempel S."/>
            <person name="Sturgill D."/>
            <person name="Sutton G."/>
            <person name="Sutton G.G."/>
            <person name="Tao W."/>
            <person name="Teichmann S."/>
            <person name="Tobari Y.N."/>
            <person name="Tomimura Y."/>
            <person name="Tsolas J.M."/>
            <person name="Valente V.L."/>
            <person name="Venter E."/>
            <person name="Venter J.C."/>
            <person name="Vicario S."/>
            <person name="Vieira F.G."/>
            <person name="Vilella A.J."/>
            <person name="Villasante A."/>
            <person name="Walenz B."/>
            <person name="Wang J."/>
            <person name="Wasserman M."/>
            <person name="Watts T."/>
            <person name="Wilson D."/>
            <person name="Wilson R.K."/>
            <person name="Wing R.A."/>
            <person name="Wolfner M.F."/>
            <person name="Wong A."/>
            <person name="Wong G.K."/>
            <person name="Wu C.I."/>
            <person name="Wu G."/>
            <person name="Yamamoto D."/>
            <person name="Yang H.P."/>
            <person name="Yang S.P."/>
            <person name="Yorke J.A."/>
            <person name="Yoshida K."/>
            <person name="Zdobnov E."/>
            <person name="Zhang P."/>
            <person name="Zhang Y."/>
            <person name="Zimin A.V."/>
            <person name="Baldwin J."/>
            <person name="Abdouelleil A."/>
            <person name="Abdulkadir J."/>
            <person name="Abebe A."/>
            <person name="Abera B."/>
            <person name="Abreu J."/>
            <person name="Acer S.C."/>
            <person name="Aftuck L."/>
            <person name="Alexander A."/>
            <person name="An P."/>
            <person name="Anderson E."/>
            <person name="Anderson S."/>
            <person name="Arachi H."/>
            <person name="Azer M."/>
            <person name="Bachantsang P."/>
            <person name="Barry A."/>
            <person name="Bayul T."/>
            <person name="Berlin A."/>
            <person name="Bessette D."/>
            <person name="Bloom T."/>
            <person name="Blye J."/>
            <person name="Boguslavskiy L."/>
            <person name="Bonnet C."/>
            <person name="Boukhgalter B."/>
            <person name="Bourzgui I."/>
            <person name="Brown A."/>
            <person name="Cahill P."/>
            <person name="Channer S."/>
            <person name="Cheshatsang Y."/>
            <person name="Chuda L."/>
            <person name="Citroen M."/>
            <person name="Collymore A."/>
            <person name="Cooke P."/>
            <person name="Costello M."/>
            <person name="D'Aco K."/>
            <person name="Daza R."/>
            <person name="De Haan G."/>
            <person name="DeGray S."/>
            <person name="DeMaso C."/>
            <person name="Dhargay N."/>
            <person name="Dooley K."/>
            <person name="Dooley E."/>
            <person name="Doricent M."/>
            <person name="Dorje P."/>
            <person name="Dorjee K."/>
            <person name="Dupes A."/>
            <person name="Elong R."/>
            <person name="Falk J."/>
            <person name="Farina A."/>
            <person name="Faro S."/>
            <person name="Ferguson D."/>
            <person name="Fisher S."/>
            <person name="Foley C.D."/>
            <person name="Franke A."/>
            <person name="Friedrich D."/>
            <person name="Gadbois L."/>
            <person name="Gearin G."/>
            <person name="Gearin C.R."/>
            <person name="Giannoukos G."/>
            <person name="Goode T."/>
            <person name="Graham J."/>
            <person name="Grandbois E."/>
            <person name="Grewal S."/>
            <person name="Gyaltsen K."/>
            <person name="Hafez N."/>
            <person name="Hagos B."/>
            <person name="Hall J."/>
            <person name="Henson C."/>
            <person name="Hollinger A."/>
            <person name="Honan T."/>
            <person name="Huard M.D."/>
            <person name="Hughes L."/>
            <person name="Hurhula B."/>
            <person name="Husby M.E."/>
            <person name="Kamat A."/>
            <person name="Kanga B."/>
            <person name="Kashin S."/>
            <person name="Khazanovich D."/>
            <person name="Kisner P."/>
            <person name="Lance K."/>
            <person name="Lara M."/>
            <person name="Lee W."/>
            <person name="Lennon N."/>
            <person name="Letendre F."/>
            <person name="LeVine R."/>
            <person name="Lipovsky A."/>
            <person name="Liu X."/>
            <person name="Liu J."/>
            <person name="Liu S."/>
            <person name="Lokyitsang T."/>
            <person name="Lokyitsang Y."/>
            <person name="Lubonja R."/>
            <person name="Lui A."/>
            <person name="MacDonald P."/>
            <person name="Magnisalis V."/>
            <person name="Maru K."/>
            <person name="Matthews C."/>
            <person name="McCusker W."/>
            <person name="McDonough S."/>
            <person name="Mehta T."/>
            <person name="Meldrim J."/>
            <person name="Meneus L."/>
            <person name="Mihai O."/>
            <person name="Mihalev A."/>
            <person name="Mihova T."/>
            <person name="Mittelman R."/>
            <person name="Mlenga V."/>
            <person name="Montmayeur A."/>
            <person name="Mulrain L."/>
            <person name="Navidi A."/>
            <person name="Naylor J."/>
            <person name="Negash T."/>
            <person name="Nguyen T."/>
            <person name="Nguyen N."/>
            <person name="Nicol R."/>
            <person name="Norbu C."/>
            <person name="Norbu N."/>
            <person name="Novod N."/>
            <person name="O'Neill B."/>
            <person name="Osman S."/>
            <person name="Markiewicz E."/>
            <person name="Oyono O.L."/>
            <person name="Patti C."/>
            <person name="Phunkhang P."/>
            <person name="Pierre F."/>
            <person name="Priest M."/>
            <person name="Raghuraman S."/>
            <person name="Rege F."/>
            <person name="Reyes R."/>
            <person name="Rise C."/>
            <person name="Rogov P."/>
            <person name="Ross K."/>
            <person name="Ryan E."/>
            <person name="Settipalli S."/>
            <person name="Shea T."/>
            <person name="Sherpa N."/>
            <person name="Shi L."/>
            <person name="Shih D."/>
            <person name="Sparrow T."/>
            <person name="Spaulding J."/>
            <person name="Stalker J."/>
            <person name="Stange-Thomann N."/>
            <person name="Stavropoulos S."/>
            <person name="Stone C."/>
            <person name="Strader C."/>
            <person name="Tesfaye S."/>
            <person name="Thomson T."/>
            <person name="Thoulutsang Y."/>
            <person name="Thoulutsang D."/>
            <person name="Topham K."/>
            <person name="Topping I."/>
            <person name="Tsamla T."/>
            <person name="Vassiliev H."/>
            <person name="Vo A."/>
            <person name="Wangchuk T."/>
            <person name="Wangdi T."/>
            <person name="Weiand M."/>
            <person name="Wilkinson J."/>
            <person name="Wilson A."/>
            <person name="Yadav S."/>
            <person name="Young G."/>
            <person name="Yu Q."/>
            <person name="Zembek L."/>
            <person name="Zhong D."/>
            <person name="Zimmer A."/>
            <person name="Zwirko Z."/>
            <person name="Jaffe D.B."/>
            <person name="Alvarez P."/>
            <person name="Brockman W."/>
            <person name="Butler J."/>
            <person name="Chin C."/>
            <person name="Gnerre S."/>
            <person name="Grabherr M."/>
            <person name="Kleber M."/>
            <person name="Mauceli E."/>
            <person name="MacCallum I."/>
        </authorList>
    </citation>
    <scope>NUCLEOTIDE SEQUENCE [LARGE SCALE GENOMIC DNA]</scope>
    <source>
        <strain evidence="3">white501</strain>
    </source>
</reference>
<evidence type="ECO:0000313" key="3">
    <source>
        <dbReference type="Proteomes" id="UP000000304"/>
    </source>
</evidence>
<dbReference type="HOGENOM" id="CLU_2199704_0_0_1"/>
<evidence type="ECO:0000313" key="2">
    <source>
        <dbReference type="EMBL" id="EDX11916.1"/>
    </source>
</evidence>